<comment type="cofactor">
    <cofactor evidence="1">
        <name>NAD(+)</name>
        <dbReference type="ChEBI" id="CHEBI:57540"/>
    </cofactor>
</comment>
<evidence type="ECO:0000256" key="12">
    <source>
        <dbReference type="ARBA" id="ARBA00037859"/>
    </source>
</evidence>
<evidence type="ECO:0000313" key="14">
    <source>
        <dbReference type="EMBL" id="CAA9273675.1"/>
    </source>
</evidence>
<evidence type="ECO:0000256" key="7">
    <source>
        <dbReference type="ARBA" id="ARBA00023027"/>
    </source>
</evidence>
<dbReference type="Gene3D" id="3.40.50.720">
    <property type="entry name" value="NAD(P)-binding Rossmann-like Domain"/>
    <property type="match status" value="1"/>
</dbReference>
<feature type="domain" description="NAD-dependent epimerase/dehydratase" evidence="13">
    <location>
        <begin position="3"/>
        <end position="239"/>
    </location>
</feature>
<evidence type="ECO:0000256" key="6">
    <source>
        <dbReference type="ARBA" id="ARBA00022989"/>
    </source>
</evidence>
<evidence type="ECO:0000259" key="13">
    <source>
        <dbReference type="Pfam" id="PF01370"/>
    </source>
</evidence>
<dbReference type="UniPathway" id="UPA00796">
    <property type="reaction ID" value="UER00771"/>
</dbReference>
<keyword evidence="3" id="KW-0812">Transmembrane</keyword>
<dbReference type="AlphaFoldDB" id="A0A6J4JAA3"/>
<dbReference type="GO" id="GO:0070403">
    <property type="term" value="F:NAD+ binding"/>
    <property type="evidence" value="ECO:0007669"/>
    <property type="project" value="InterPro"/>
</dbReference>
<keyword evidence="7" id="KW-0520">NAD</keyword>
<keyword evidence="9" id="KW-0472">Membrane</keyword>
<dbReference type="InterPro" id="IPR036291">
    <property type="entry name" value="NAD(P)-bd_dom_sf"/>
</dbReference>
<reference evidence="14" key="1">
    <citation type="submission" date="2020-02" db="EMBL/GenBank/DDBJ databases">
        <authorList>
            <person name="Meier V. D."/>
        </authorList>
    </citation>
    <scope>NUCLEOTIDE SEQUENCE</scope>
    <source>
        <strain evidence="14">AVDCRST_MAG76</strain>
    </source>
</reference>
<keyword evidence="10" id="KW-0325">Glycoprotein</keyword>
<accession>A0A6J4JAA3</accession>
<evidence type="ECO:0000256" key="10">
    <source>
        <dbReference type="ARBA" id="ARBA00023180"/>
    </source>
</evidence>
<dbReference type="InterPro" id="IPR001509">
    <property type="entry name" value="Epimerase_deHydtase"/>
</dbReference>
<keyword evidence="6" id="KW-1133">Transmembrane helix</keyword>
<dbReference type="PANTHER" id="PTHR43078">
    <property type="entry name" value="UDP-GLUCURONIC ACID DECARBOXYLASE-RELATED"/>
    <property type="match status" value="1"/>
</dbReference>
<dbReference type="InterPro" id="IPR044516">
    <property type="entry name" value="UXS-like"/>
</dbReference>
<dbReference type="FunFam" id="3.40.50.720:FF:000065">
    <property type="entry name" value="UDP-glucuronic acid decarboxylase 1"/>
    <property type="match status" value="1"/>
</dbReference>
<keyword evidence="11 14" id="KW-0456">Lyase</keyword>
<dbReference type="CDD" id="cd05230">
    <property type="entry name" value="UGD_SDR_e"/>
    <property type="match status" value="1"/>
</dbReference>
<dbReference type="GO" id="GO:0042732">
    <property type="term" value="P:D-xylose metabolic process"/>
    <property type="evidence" value="ECO:0007669"/>
    <property type="project" value="InterPro"/>
</dbReference>
<keyword evidence="4" id="KW-0210">Decarboxylase</keyword>
<organism evidence="14">
    <name type="scientific">uncultured Acidimicrobiales bacterium</name>
    <dbReference type="NCBI Taxonomy" id="310071"/>
    <lineage>
        <taxon>Bacteria</taxon>
        <taxon>Bacillati</taxon>
        <taxon>Actinomycetota</taxon>
        <taxon>Acidimicrobiia</taxon>
        <taxon>Acidimicrobiales</taxon>
        <taxon>environmental samples</taxon>
    </lineage>
</organism>
<evidence type="ECO:0000256" key="1">
    <source>
        <dbReference type="ARBA" id="ARBA00001911"/>
    </source>
</evidence>
<dbReference type="EC" id="4.1.1.35" evidence="14"/>
<evidence type="ECO:0000256" key="2">
    <source>
        <dbReference type="ARBA" id="ARBA00004323"/>
    </source>
</evidence>
<keyword evidence="5" id="KW-0735">Signal-anchor</keyword>
<proteinExistence type="predicted"/>
<evidence type="ECO:0000256" key="4">
    <source>
        <dbReference type="ARBA" id="ARBA00022793"/>
    </source>
</evidence>
<dbReference type="Pfam" id="PF01370">
    <property type="entry name" value="Epimerase"/>
    <property type="match status" value="1"/>
</dbReference>
<dbReference type="PANTHER" id="PTHR43078:SF6">
    <property type="entry name" value="UDP-GLUCURONIC ACID DECARBOXYLASE 1"/>
    <property type="match status" value="1"/>
</dbReference>
<dbReference type="SUPFAM" id="SSF51735">
    <property type="entry name" value="NAD(P)-binding Rossmann-fold domains"/>
    <property type="match status" value="1"/>
</dbReference>
<dbReference type="GO" id="GO:0048040">
    <property type="term" value="F:UDP-glucuronate decarboxylase activity"/>
    <property type="evidence" value="ECO:0007669"/>
    <property type="project" value="UniProtKB-EC"/>
</dbReference>
<keyword evidence="8" id="KW-0333">Golgi apparatus</keyword>
<evidence type="ECO:0000256" key="3">
    <source>
        <dbReference type="ARBA" id="ARBA00022692"/>
    </source>
</evidence>
<dbReference type="GO" id="GO:0033320">
    <property type="term" value="P:UDP-D-xylose biosynthetic process"/>
    <property type="evidence" value="ECO:0007669"/>
    <property type="project" value="UniProtKB-UniPathway"/>
</dbReference>
<name>A0A6J4JAA3_9ACTN</name>
<evidence type="ECO:0000256" key="5">
    <source>
        <dbReference type="ARBA" id="ARBA00022968"/>
    </source>
</evidence>
<protein>
    <submittedName>
        <fullName evidence="14">UDP-glucuronate decarboxylase</fullName>
        <ecNumber evidence="14">4.1.1.35</ecNumber>
    </submittedName>
</protein>
<gene>
    <name evidence="14" type="ORF">AVDCRST_MAG76-3559</name>
</gene>
<evidence type="ECO:0000256" key="11">
    <source>
        <dbReference type="ARBA" id="ARBA00023239"/>
    </source>
</evidence>
<evidence type="ECO:0000256" key="9">
    <source>
        <dbReference type="ARBA" id="ARBA00023136"/>
    </source>
</evidence>
<dbReference type="GO" id="GO:0005737">
    <property type="term" value="C:cytoplasm"/>
    <property type="evidence" value="ECO:0007669"/>
    <property type="project" value="TreeGrafter"/>
</dbReference>
<sequence length="310" mass="33764">MRVVVTGAAGFLGSHLCEALLGRGDEVVGYDNLVTGQRENVDLLCAVDGFTFVEQDVTEHLEVRGPVDGVLHLASPASPEDFAEIPIKIMKVGAMGTANCLGLARAKGSRFVLASTSEVYGDPLVHPQPETYWGNVNPIGERGCYDEAKRFAEALSLAYARQHDVDVGIVRTFNTSGPRFRPADGRVLSTFVTQALRGEPITVQGDGSQTRSICYVDDQVRGYVAMLDHPGVTGPVNIGTEDEITILRLAELVREMVDSTSPIEHVAARPDDPSQRCPDLARARQLLGWNPQVPLEDGLRRTIAWFRERA</sequence>
<comment type="subcellular location">
    <subcellularLocation>
        <location evidence="2">Golgi apparatus membrane</location>
        <topology evidence="2">Single-pass type II membrane protein</topology>
    </subcellularLocation>
    <subcellularLocation>
        <location evidence="12">Golgi apparatus</location>
        <location evidence="12">Golgi stack membrane</location>
    </subcellularLocation>
</comment>
<dbReference type="EMBL" id="CADCSZ010000211">
    <property type="protein sequence ID" value="CAA9273675.1"/>
    <property type="molecule type" value="Genomic_DNA"/>
</dbReference>
<evidence type="ECO:0000256" key="8">
    <source>
        <dbReference type="ARBA" id="ARBA00023034"/>
    </source>
</evidence>